<dbReference type="OrthoDB" id="427795at2759"/>
<dbReference type="InterPro" id="IPR019775">
    <property type="entry name" value="WD40_repeat_CS"/>
</dbReference>
<keyword evidence="3" id="KW-0677">Repeat</keyword>
<dbReference type="Pfam" id="PF00400">
    <property type="entry name" value="WD40"/>
    <property type="match status" value="4"/>
</dbReference>
<dbReference type="InterPro" id="IPR020472">
    <property type="entry name" value="WD40_PAC1"/>
</dbReference>
<dbReference type="PROSITE" id="PS00678">
    <property type="entry name" value="WD_REPEATS_1"/>
    <property type="match status" value="1"/>
</dbReference>
<gene>
    <name evidence="6" type="ORF">BRADI_3g18490v3</name>
</gene>
<dbReference type="SMART" id="SM00320">
    <property type="entry name" value="WD40"/>
    <property type="match status" value="6"/>
</dbReference>
<dbReference type="InterPro" id="IPR015943">
    <property type="entry name" value="WD40/YVTN_repeat-like_dom_sf"/>
</dbReference>
<dbReference type="InterPro" id="IPR036322">
    <property type="entry name" value="WD40_repeat_dom_sf"/>
</dbReference>
<dbReference type="Gene3D" id="2.130.10.10">
    <property type="entry name" value="YVTN repeat-like/Quinoprotein amine dehydrogenase"/>
    <property type="match status" value="1"/>
</dbReference>
<organism evidence="6">
    <name type="scientific">Brachypodium distachyon</name>
    <name type="common">Purple false brome</name>
    <name type="synonym">Trachynia distachya</name>
    <dbReference type="NCBI Taxonomy" id="15368"/>
    <lineage>
        <taxon>Eukaryota</taxon>
        <taxon>Viridiplantae</taxon>
        <taxon>Streptophyta</taxon>
        <taxon>Embryophyta</taxon>
        <taxon>Tracheophyta</taxon>
        <taxon>Spermatophyta</taxon>
        <taxon>Magnoliopsida</taxon>
        <taxon>Liliopsida</taxon>
        <taxon>Poales</taxon>
        <taxon>Poaceae</taxon>
        <taxon>BOP clade</taxon>
        <taxon>Pooideae</taxon>
        <taxon>Stipodae</taxon>
        <taxon>Brachypodieae</taxon>
        <taxon>Brachypodium</taxon>
    </lineage>
</organism>
<evidence type="ECO:0000256" key="3">
    <source>
        <dbReference type="ARBA" id="ARBA00022737"/>
    </source>
</evidence>
<dbReference type="HOGENOM" id="CLU_020445_0_0_1"/>
<name>I1I247_BRADI</name>
<dbReference type="GO" id="GO:0006338">
    <property type="term" value="P:chromatin remodeling"/>
    <property type="evidence" value="ECO:0000318"/>
    <property type="project" value="GO_Central"/>
</dbReference>
<dbReference type="OMA" id="MPQNPDV"/>
<evidence type="ECO:0000313" key="6">
    <source>
        <dbReference type="EMBL" id="PNT66915.1"/>
    </source>
</evidence>
<dbReference type="Gramene" id="PNT66915">
    <property type="protein sequence ID" value="PNT66915"/>
    <property type="gene ID" value="BRADI_3g18490v3"/>
</dbReference>
<reference evidence="6" key="2">
    <citation type="submission" date="2017-06" db="EMBL/GenBank/DDBJ databases">
        <title>WGS assembly of Brachypodium distachyon.</title>
        <authorList>
            <consortium name="The International Brachypodium Initiative"/>
            <person name="Lucas S."/>
            <person name="Harmon-Smith M."/>
            <person name="Lail K."/>
            <person name="Tice H."/>
            <person name="Grimwood J."/>
            <person name="Bruce D."/>
            <person name="Barry K."/>
            <person name="Shu S."/>
            <person name="Lindquist E."/>
            <person name="Wang M."/>
            <person name="Pitluck S."/>
            <person name="Vogel J.P."/>
            <person name="Garvin D.F."/>
            <person name="Mockler T.C."/>
            <person name="Schmutz J."/>
            <person name="Rokhsar D."/>
            <person name="Bevan M.W."/>
        </authorList>
    </citation>
    <scope>NUCLEOTIDE SEQUENCE</scope>
    <source>
        <strain evidence="6">Bd21</strain>
    </source>
</reference>
<proteinExistence type="predicted"/>
<reference evidence="7" key="3">
    <citation type="submission" date="2018-08" db="UniProtKB">
        <authorList>
            <consortium name="EnsemblPlants"/>
        </authorList>
    </citation>
    <scope>IDENTIFICATION</scope>
    <source>
        <strain evidence="7">cv. Bd21</strain>
    </source>
</reference>
<evidence type="ECO:0000313" key="8">
    <source>
        <dbReference type="Proteomes" id="UP000008810"/>
    </source>
</evidence>
<dbReference type="GO" id="GO:0006355">
    <property type="term" value="P:regulation of DNA-templated transcription"/>
    <property type="evidence" value="ECO:0000318"/>
    <property type="project" value="GO_Central"/>
</dbReference>
<accession>I1I247</accession>
<evidence type="ECO:0000256" key="2">
    <source>
        <dbReference type="ARBA" id="ARBA00022574"/>
    </source>
</evidence>
<dbReference type="InterPro" id="IPR001680">
    <property type="entry name" value="WD40_rpt"/>
</dbReference>
<evidence type="ECO:0000256" key="4">
    <source>
        <dbReference type="ARBA" id="ARBA00023242"/>
    </source>
</evidence>
<protein>
    <submittedName>
        <fullName evidence="6 7">Uncharacterized protein</fullName>
    </submittedName>
</protein>
<evidence type="ECO:0000313" key="7">
    <source>
        <dbReference type="EnsemblPlants" id="PNT66915"/>
    </source>
</evidence>
<dbReference type="Proteomes" id="UP000008810">
    <property type="component" value="Chromosome 3"/>
</dbReference>
<comment type="subcellular location">
    <subcellularLocation>
        <location evidence="1">Nucleus</location>
    </subcellularLocation>
</comment>
<keyword evidence="8" id="KW-1185">Reference proteome</keyword>
<reference evidence="6 7" key="1">
    <citation type="journal article" date="2010" name="Nature">
        <title>Genome sequencing and analysis of the model grass Brachypodium distachyon.</title>
        <authorList>
            <consortium name="International Brachypodium Initiative"/>
        </authorList>
    </citation>
    <scope>NUCLEOTIDE SEQUENCE [LARGE SCALE GENOMIC DNA]</scope>
    <source>
        <strain evidence="6 7">Bd21</strain>
    </source>
</reference>
<keyword evidence="2 5" id="KW-0853">WD repeat</keyword>
<keyword evidence="4" id="KW-0539">Nucleus</keyword>
<evidence type="ECO:0000256" key="5">
    <source>
        <dbReference type="PROSITE-ProRule" id="PRU00221"/>
    </source>
</evidence>
<dbReference type="EMBL" id="CM000882">
    <property type="protein sequence ID" value="PNT66915.1"/>
    <property type="molecule type" value="Genomic_DNA"/>
</dbReference>
<dbReference type="PANTHER" id="PTHR22850">
    <property type="entry name" value="WD40 REPEAT FAMILY"/>
    <property type="match status" value="1"/>
</dbReference>
<dbReference type="SUPFAM" id="SSF50978">
    <property type="entry name" value="WD40 repeat-like"/>
    <property type="match status" value="1"/>
</dbReference>
<dbReference type="PROSITE" id="PS50082">
    <property type="entry name" value="WD_REPEATS_2"/>
    <property type="match status" value="2"/>
</dbReference>
<dbReference type="GO" id="GO:0042393">
    <property type="term" value="F:histone binding"/>
    <property type="evidence" value="ECO:0000318"/>
    <property type="project" value="GO_Central"/>
</dbReference>
<dbReference type="PRINTS" id="PR00320">
    <property type="entry name" value="GPROTEINBRPT"/>
</dbReference>
<feature type="repeat" description="WD" evidence="5">
    <location>
        <begin position="86"/>
        <end position="128"/>
    </location>
</feature>
<dbReference type="STRING" id="15368.I1I247"/>
<dbReference type="PROSITE" id="PS50294">
    <property type="entry name" value="WD_REPEATS_REGION"/>
    <property type="match status" value="1"/>
</dbReference>
<feature type="repeat" description="WD" evidence="5">
    <location>
        <begin position="182"/>
        <end position="217"/>
    </location>
</feature>
<dbReference type="GO" id="GO:0005634">
    <property type="term" value="C:nucleus"/>
    <property type="evidence" value="ECO:0000318"/>
    <property type="project" value="GO_Central"/>
</dbReference>
<evidence type="ECO:0000256" key="1">
    <source>
        <dbReference type="ARBA" id="ARBA00004123"/>
    </source>
</evidence>
<dbReference type="InterPro" id="IPR050459">
    <property type="entry name" value="WD_repeat_RBAP46/RBAP48/MSI1"/>
</dbReference>
<dbReference type="eggNOG" id="KOG0264">
    <property type="taxonomic scope" value="Eukaryota"/>
</dbReference>
<dbReference type="AlphaFoldDB" id="I1I247"/>
<dbReference type="InParanoid" id="I1I247"/>
<dbReference type="EnsemblPlants" id="PNT66915">
    <property type="protein sequence ID" value="PNT66915"/>
    <property type="gene ID" value="BRADI_3g18490v3"/>
</dbReference>
<sequence length="345" mass="39391">MNTPKLQFLGNIAHKKVYKSRIADMAMVQIVQEINHDGPVYRARYMPQNSFIIATKTDSGEVYVFDYRKHPAKPPLNGACNPDLRLKGHNSEGYGLSWSIFKEGHLLSGSDDVKICLWDIKANGKNKTLDAYQTFKFYHHGNVEDVAWHLRHGYLFGSVGEDRNLLIWDLRSSASSKPVQSVEEHQSEVNCLAFNPLNEWVVATGSTDKTVKLFDLRKIDTSLHTLNFHKEGIVQLGWCPKNEAVLASSCLGKKLMVWDLSRIGREQSPEDAEEGPPELLFIHGGHKRNISDFSWNQCEDWMLASVDEENILHVWQIAQHVYDDDHEDDFPGDNRPAFQKLFETL</sequence>